<dbReference type="InterPro" id="IPR013709">
    <property type="entry name" value="2-isopropylmalate_synth_dimer"/>
</dbReference>
<dbReference type="PROSITE" id="PS50991">
    <property type="entry name" value="PYR_CT"/>
    <property type="match status" value="1"/>
</dbReference>
<evidence type="ECO:0000256" key="5">
    <source>
        <dbReference type="ARBA" id="ARBA00022605"/>
    </source>
</evidence>
<sequence>MNIYLKYYSGYKCANELKIMKTIKLLDTTLRDGDQTPGVNLSFTQKREIAAQLCDLGVDIIEAGFAAASQSDFNAICAAAEVVGNTKLCALARCTEQDIEAAARSLDKAKNPRIHIFIATSPIHMQYKLNMSEQEVLERAVKSAELAKRLCGDVQFSAEDATRSDVGFVCRVFSAVIASGVSTVNFPDTVGYCIPSEYAEMIKRVFTDTAGIKNVVLAAHCHNDLGLAVANSLAAAGAGVTQLEGTINGLGERAGNASLEEIIMAIRVRNNFFGFDTNVNIKEIAKTCRLVSSISGVPIPVGQPIIGKNAFRHESGIHQHGVLSNENTYQIMSPTDIGRTGNRIILGKLSGRHAFESRASQLGFSLDQETLESSFEAFKLVAEKKNTVADDEISEIIREKIDEKLITNGYKLIDFQIQSSGSMKSSAMLTLNKNDASITEAAVGNGPIDAAFNAVNRIVGEAVSLDAYSISAATEGADALGVVSVKILYSGNIFHGRGVSTDIIEASIKSYINAINRALYYTENN</sequence>
<dbReference type="SMART" id="SM00917">
    <property type="entry name" value="LeuA_dimer"/>
    <property type="match status" value="1"/>
</dbReference>
<dbReference type="InterPro" id="IPR036230">
    <property type="entry name" value="LeuA_allosteric_dom_sf"/>
</dbReference>
<keyword evidence="8" id="KW-0100">Branched-chain amino acid biosynthesis</keyword>
<dbReference type="InterPro" id="IPR005671">
    <property type="entry name" value="LeuA_bact_synth"/>
</dbReference>
<dbReference type="GO" id="GO:0009098">
    <property type="term" value="P:L-leucine biosynthetic process"/>
    <property type="evidence" value="ECO:0007669"/>
    <property type="project" value="UniProtKB-UniPathway"/>
</dbReference>
<dbReference type="PROSITE" id="PS00815">
    <property type="entry name" value="AIPM_HOMOCIT_SYNTH_1"/>
    <property type="match status" value="1"/>
</dbReference>
<dbReference type="FunFam" id="1.10.238.260:FF:000001">
    <property type="entry name" value="2-isopropylmalate synthase"/>
    <property type="match status" value="1"/>
</dbReference>
<organism evidence="10">
    <name type="scientific">bioreactor metagenome</name>
    <dbReference type="NCBI Taxonomy" id="1076179"/>
    <lineage>
        <taxon>unclassified sequences</taxon>
        <taxon>metagenomes</taxon>
        <taxon>ecological metagenomes</taxon>
    </lineage>
</organism>
<dbReference type="SUPFAM" id="SSF51569">
    <property type="entry name" value="Aldolase"/>
    <property type="match status" value="1"/>
</dbReference>
<evidence type="ECO:0000313" key="10">
    <source>
        <dbReference type="EMBL" id="MPM16922.1"/>
    </source>
</evidence>
<dbReference type="SUPFAM" id="SSF110921">
    <property type="entry name" value="2-isopropylmalate synthase LeuA, allosteric (dimerisation) domain"/>
    <property type="match status" value="1"/>
</dbReference>
<evidence type="ECO:0000256" key="6">
    <source>
        <dbReference type="ARBA" id="ARBA00022679"/>
    </source>
</evidence>
<dbReference type="InterPro" id="IPR050073">
    <property type="entry name" value="2-IPM_HCS-like"/>
</dbReference>
<evidence type="ECO:0000256" key="7">
    <source>
        <dbReference type="ARBA" id="ARBA00022723"/>
    </source>
</evidence>
<dbReference type="Pfam" id="PF00682">
    <property type="entry name" value="HMGL-like"/>
    <property type="match status" value="1"/>
</dbReference>
<gene>
    <name evidence="10" type="primary">leuA_34</name>
    <name evidence="10" type="ORF">SDC9_63304</name>
</gene>
<evidence type="ECO:0000259" key="9">
    <source>
        <dbReference type="PROSITE" id="PS50991"/>
    </source>
</evidence>
<dbReference type="EMBL" id="VSSQ01002701">
    <property type="protein sequence ID" value="MPM16922.1"/>
    <property type="molecule type" value="Genomic_DNA"/>
</dbReference>
<evidence type="ECO:0000256" key="4">
    <source>
        <dbReference type="ARBA" id="ARBA00022430"/>
    </source>
</evidence>
<comment type="pathway">
    <text evidence="1">Amino-acid biosynthesis; L-leucine biosynthesis; L-leucine from 3-methyl-2-oxobutanoate: step 1/4.</text>
</comment>
<dbReference type="InterPro" id="IPR054691">
    <property type="entry name" value="LeuA/HCS_post-cat"/>
</dbReference>
<keyword evidence="5" id="KW-0028">Amino-acid biosynthesis</keyword>
<keyword evidence="10" id="KW-0012">Acyltransferase</keyword>
<evidence type="ECO:0000256" key="8">
    <source>
        <dbReference type="ARBA" id="ARBA00023304"/>
    </source>
</evidence>
<proteinExistence type="inferred from homology"/>
<dbReference type="PROSITE" id="PS00816">
    <property type="entry name" value="AIPM_HOMOCIT_SYNTH_2"/>
    <property type="match status" value="1"/>
</dbReference>
<dbReference type="FunFam" id="3.30.160.270:FF:000003">
    <property type="entry name" value="2-isopropylmalate synthase"/>
    <property type="match status" value="1"/>
</dbReference>
<dbReference type="PANTHER" id="PTHR10277">
    <property type="entry name" value="HOMOCITRATE SYNTHASE-RELATED"/>
    <property type="match status" value="1"/>
</dbReference>
<dbReference type="PANTHER" id="PTHR10277:SF9">
    <property type="entry name" value="2-ISOPROPYLMALATE SYNTHASE 1, CHLOROPLASTIC-RELATED"/>
    <property type="match status" value="1"/>
</dbReference>
<dbReference type="EC" id="2.3.3.13" evidence="3"/>
<protein>
    <recommendedName>
        <fullName evidence="3">2-isopropylmalate synthase</fullName>
        <ecNumber evidence="3">2.3.3.13</ecNumber>
    </recommendedName>
</protein>
<dbReference type="Pfam" id="PF22617">
    <property type="entry name" value="HCS_D2"/>
    <property type="match status" value="1"/>
</dbReference>
<dbReference type="Gene3D" id="3.20.20.70">
    <property type="entry name" value="Aldolase class I"/>
    <property type="match status" value="1"/>
</dbReference>
<evidence type="ECO:0000256" key="3">
    <source>
        <dbReference type="ARBA" id="ARBA00012973"/>
    </source>
</evidence>
<comment type="caution">
    <text evidence="10">The sequence shown here is derived from an EMBL/GenBank/DDBJ whole genome shotgun (WGS) entry which is preliminary data.</text>
</comment>
<keyword evidence="4" id="KW-0432">Leucine biosynthesis</keyword>
<dbReference type="InterPro" id="IPR002034">
    <property type="entry name" value="AIPM/Hcit_synth_CS"/>
</dbReference>
<dbReference type="UniPathway" id="UPA00048">
    <property type="reaction ID" value="UER00070"/>
</dbReference>
<comment type="similarity">
    <text evidence="2">Belongs to the alpha-IPM synthase/homocitrate synthase family. LeuA type 1 subfamily.</text>
</comment>
<dbReference type="CDD" id="cd07940">
    <property type="entry name" value="DRE_TIM_IPMS"/>
    <property type="match status" value="1"/>
</dbReference>
<dbReference type="NCBIfam" id="TIGR00973">
    <property type="entry name" value="leuA_bact"/>
    <property type="match status" value="1"/>
</dbReference>
<dbReference type="GO" id="GO:0003852">
    <property type="term" value="F:2-isopropylmalate synthase activity"/>
    <property type="evidence" value="ECO:0007669"/>
    <property type="project" value="UniProtKB-EC"/>
</dbReference>
<reference evidence="10" key="1">
    <citation type="submission" date="2019-08" db="EMBL/GenBank/DDBJ databases">
        <authorList>
            <person name="Kucharzyk K."/>
            <person name="Murdoch R.W."/>
            <person name="Higgins S."/>
            <person name="Loffler F."/>
        </authorList>
    </citation>
    <scope>NUCLEOTIDE SEQUENCE</scope>
</reference>
<dbReference type="FunFam" id="3.20.20.70:FF:000010">
    <property type="entry name" value="2-isopropylmalate synthase"/>
    <property type="match status" value="1"/>
</dbReference>
<evidence type="ECO:0000256" key="1">
    <source>
        <dbReference type="ARBA" id="ARBA00004689"/>
    </source>
</evidence>
<accession>A0A644XL54</accession>
<dbReference type="NCBIfam" id="NF002086">
    <property type="entry name" value="PRK00915.1-3"/>
    <property type="match status" value="1"/>
</dbReference>
<feature type="domain" description="Pyruvate carboxyltransferase" evidence="9">
    <location>
        <begin position="23"/>
        <end position="285"/>
    </location>
</feature>
<keyword evidence="6 10" id="KW-0808">Transferase</keyword>
<name>A0A644XL54_9ZZZZ</name>
<dbReference type="AlphaFoldDB" id="A0A644XL54"/>
<dbReference type="GO" id="GO:0046872">
    <property type="term" value="F:metal ion binding"/>
    <property type="evidence" value="ECO:0007669"/>
    <property type="project" value="UniProtKB-KW"/>
</dbReference>
<dbReference type="Gene3D" id="3.30.160.270">
    <property type="match status" value="1"/>
</dbReference>
<dbReference type="InterPro" id="IPR013785">
    <property type="entry name" value="Aldolase_TIM"/>
</dbReference>
<evidence type="ECO:0000256" key="2">
    <source>
        <dbReference type="ARBA" id="ARBA00009396"/>
    </source>
</evidence>
<dbReference type="Pfam" id="PF08502">
    <property type="entry name" value="LeuA_dimer"/>
    <property type="match status" value="1"/>
</dbReference>
<dbReference type="InterPro" id="IPR000891">
    <property type="entry name" value="PYR_CT"/>
</dbReference>
<dbReference type="HAMAP" id="MF_01025">
    <property type="entry name" value="LeuA_type1"/>
    <property type="match status" value="1"/>
</dbReference>
<keyword evidence="7" id="KW-0479">Metal-binding</keyword>
<dbReference type="Gene3D" id="1.10.238.260">
    <property type="match status" value="1"/>
</dbReference>